<dbReference type="EMBL" id="KB305378">
    <property type="protein sequence ID" value="ELU01152.1"/>
    <property type="molecule type" value="Genomic_DNA"/>
</dbReference>
<dbReference type="Proteomes" id="UP000014760">
    <property type="component" value="Unassembled WGS sequence"/>
</dbReference>
<proteinExistence type="predicted"/>
<feature type="coiled-coil region" evidence="1">
    <location>
        <begin position="54"/>
        <end position="81"/>
    </location>
</feature>
<evidence type="ECO:0008006" key="5">
    <source>
        <dbReference type="Google" id="ProtNLM"/>
    </source>
</evidence>
<sequence length="280" mass="30953">MDAKEFADALLCALNDDSIKNALVRIMNQGVSEPVSQQITESLNNQITSLKKDLKSRDATIAKMQERIDALTAEADGLEQYTRCNSIRISGIPESGNEDVTAKVVDLINKDLELSPPLSLTEVDRIHRVGKPKLKSQPGGHGASVSPPPRQILIKFATYRSRRRIMDLRAKLKNSHYGLFISEDLTRKRSELLYKARVLKREKKINGAWTADGKILILDTSNKVVSITIAALAGKGVEGSSKETNEGMKKWLQDYVNRGGGKKLRTLKKAEKAAKAAKEC</sequence>
<gene>
    <name evidence="2" type="ORF">CAPTEDRAFT_187978</name>
</gene>
<name>R7UD10_CAPTE</name>
<dbReference type="InterPro" id="IPR004244">
    <property type="entry name" value="Transposase_22"/>
</dbReference>
<reference evidence="4" key="1">
    <citation type="submission" date="2012-12" db="EMBL/GenBank/DDBJ databases">
        <authorList>
            <person name="Hellsten U."/>
            <person name="Grimwood J."/>
            <person name="Chapman J.A."/>
            <person name="Shapiro H."/>
            <person name="Aerts A."/>
            <person name="Otillar R.P."/>
            <person name="Terry A.Y."/>
            <person name="Boore J.L."/>
            <person name="Simakov O."/>
            <person name="Marletaz F."/>
            <person name="Cho S.-J."/>
            <person name="Edsinger-Gonzales E."/>
            <person name="Havlak P."/>
            <person name="Kuo D.-H."/>
            <person name="Larsson T."/>
            <person name="Lv J."/>
            <person name="Arendt D."/>
            <person name="Savage R."/>
            <person name="Osoegawa K."/>
            <person name="de Jong P."/>
            <person name="Lindberg D.R."/>
            <person name="Seaver E.C."/>
            <person name="Weisblat D.A."/>
            <person name="Putnam N.H."/>
            <person name="Grigoriev I.V."/>
            <person name="Rokhsar D.S."/>
        </authorList>
    </citation>
    <scope>NUCLEOTIDE SEQUENCE</scope>
    <source>
        <strain evidence="4">I ESC-2004</strain>
    </source>
</reference>
<dbReference type="EMBL" id="AMQN01001775">
    <property type="status" value="NOT_ANNOTATED_CDS"/>
    <property type="molecule type" value="Genomic_DNA"/>
</dbReference>
<dbReference type="EnsemblMetazoa" id="CapteT187978">
    <property type="protein sequence ID" value="CapteP187978"/>
    <property type="gene ID" value="CapteG187978"/>
</dbReference>
<keyword evidence="4" id="KW-1185">Reference proteome</keyword>
<keyword evidence="1" id="KW-0175">Coiled coil</keyword>
<reference evidence="2 4" key="2">
    <citation type="journal article" date="2013" name="Nature">
        <title>Insights into bilaterian evolution from three spiralian genomes.</title>
        <authorList>
            <person name="Simakov O."/>
            <person name="Marletaz F."/>
            <person name="Cho S.J."/>
            <person name="Edsinger-Gonzales E."/>
            <person name="Havlak P."/>
            <person name="Hellsten U."/>
            <person name="Kuo D.H."/>
            <person name="Larsson T."/>
            <person name="Lv J."/>
            <person name="Arendt D."/>
            <person name="Savage R."/>
            <person name="Osoegawa K."/>
            <person name="de Jong P."/>
            <person name="Grimwood J."/>
            <person name="Chapman J.A."/>
            <person name="Shapiro H."/>
            <person name="Aerts A."/>
            <person name="Otillar R.P."/>
            <person name="Terry A.Y."/>
            <person name="Boore J.L."/>
            <person name="Grigoriev I.V."/>
            <person name="Lindberg D.R."/>
            <person name="Seaver E.C."/>
            <person name="Weisblat D.A."/>
            <person name="Putnam N.H."/>
            <person name="Rokhsar D.S."/>
        </authorList>
    </citation>
    <scope>NUCLEOTIDE SEQUENCE</scope>
    <source>
        <strain evidence="2 4">I ESC-2004</strain>
    </source>
</reference>
<evidence type="ECO:0000313" key="2">
    <source>
        <dbReference type="EMBL" id="ELU01152.1"/>
    </source>
</evidence>
<dbReference type="AlphaFoldDB" id="R7UD10"/>
<accession>R7UD10</accession>
<evidence type="ECO:0000313" key="4">
    <source>
        <dbReference type="Proteomes" id="UP000014760"/>
    </source>
</evidence>
<reference evidence="3" key="3">
    <citation type="submission" date="2015-06" db="UniProtKB">
        <authorList>
            <consortium name="EnsemblMetazoa"/>
        </authorList>
    </citation>
    <scope>IDENTIFICATION</scope>
</reference>
<organism evidence="2">
    <name type="scientific">Capitella teleta</name>
    <name type="common">Polychaete worm</name>
    <dbReference type="NCBI Taxonomy" id="283909"/>
    <lineage>
        <taxon>Eukaryota</taxon>
        <taxon>Metazoa</taxon>
        <taxon>Spiralia</taxon>
        <taxon>Lophotrochozoa</taxon>
        <taxon>Annelida</taxon>
        <taxon>Polychaeta</taxon>
        <taxon>Sedentaria</taxon>
        <taxon>Scolecida</taxon>
        <taxon>Capitellidae</taxon>
        <taxon>Capitella</taxon>
    </lineage>
</organism>
<dbReference type="OrthoDB" id="10046076at2759"/>
<dbReference type="Gene3D" id="3.30.70.1820">
    <property type="entry name" value="L1 transposable element, RRM domain"/>
    <property type="match status" value="1"/>
</dbReference>
<dbReference type="PANTHER" id="PTHR11505">
    <property type="entry name" value="L1 TRANSPOSABLE ELEMENT-RELATED"/>
    <property type="match status" value="1"/>
</dbReference>
<evidence type="ECO:0000313" key="3">
    <source>
        <dbReference type="EnsemblMetazoa" id="CapteP187978"/>
    </source>
</evidence>
<dbReference type="OMA" id="SKHIYIN"/>
<evidence type="ECO:0000256" key="1">
    <source>
        <dbReference type="SAM" id="Coils"/>
    </source>
</evidence>
<protein>
    <recommendedName>
        <fullName evidence="5">L1 transposable element RRM domain-containing protein</fullName>
    </recommendedName>
</protein>
<dbReference type="HOGENOM" id="CLU_065234_0_0_1"/>